<evidence type="ECO:0000313" key="2">
    <source>
        <dbReference type="EMBL" id="KAJ1140353.1"/>
    </source>
</evidence>
<sequence length="145" mass="15801">MVPPGPSRVIGRLSTQRQGEKRAGYTVWASKKGSEPVQVSGRQHWQEFADLPVPGLSRYPDGPKNWQGVPFLTGDDSLVDSPKRTEKGTRGKVPFLTGDDSLVDSPKRTEKGTRGKVSQATPLLGRGGVCASHRRFPPARDPLSR</sequence>
<feature type="region of interest" description="Disordered" evidence="1">
    <location>
        <begin position="1"/>
        <end position="24"/>
    </location>
</feature>
<reference evidence="2" key="1">
    <citation type="journal article" date="2022" name="bioRxiv">
        <title>Sequencing and chromosome-scale assembly of the giantPleurodeles waltlgenome.</title>
        <authorList>
            <person name="Brown T."/>
            <person name="Elewa A."/>
            <person name="Iarovenko S."/>
            <person name="Subramanian E."/>
            <person name="Araus A.J."/>
            <person name="Petzold A."/>
            <person name="Susuki M."/>
            <person name="Suzuki K.-i.T."/>
            <person name="Hayashi T."/>
            <person name="Toyoda A."/>
            <person name="Oliveira C."/>
            <person name="Osipova E."/>
            <person name="Leigh N.D."/>
            <person name="Simon A."/>
            <person name="Yun M.H."/>
        </authorList>
    </citation>
    <scope>NUCLEOTIDE SEQUENCE</scope>
    <source>
        <strain evidence="2">20211129_DDA</strain>
        <tissue evidence="2">Liver</tissue>
    </source>
</reference>
<comment type="caution">
    <text evidence="2">The sequence shown here is derived from an EMBL/GenBank/DDBJ whole genome shotgun (WGS) entry which is preliminary data.</text>
</comment>
<accession>A0AAV7QPQ2</accession>
<evidence type="ECO:0000256" key="1">
    <source>
        <dbReference type="SAM" id="MobiDB-lite"/>
    </source>
</evidence>
<protein>
    <submittedName>
        <fullName evidence="2">Uncharacterized protein</fullName>
    </submittedName>
</protein>
<gene>
    <name evidence="2" type="ORF">NDU88_006708</name>
</gene>
<dbReference type="Proteomes" id="UP001066276">
    <property type="component" value="Chromosome 6"/>
</dbReference>
<feature type="region of interest" description="Disordered" evidence="1">
    <location>
        <begin position="67"/>
        <end position="145"/>
    </location>
</feature>
<evidence type="ECO:0000313" key="3">
    <source>
        <dbReference type="Proteomes" id="UP001066276"/>
    </source>
</evidence>
<organism evidence="2 3">
    <name type="scientific">Pleurodeles waltl</name>
    <name type="common">Iberian ribbed newt</name>
    <dbReference type="NCBI Taxonomy" id="8319"/>
    <lineage>
        <taxon>Eukaryota</taxon>
        <taxon>Metazoa</taxon>
        <taxon>Chordata</taxon>
        <taxon>Craniata</taxon>
        <taxon>Vertebrata</taxon>
        <taxon>Euteleostomi</taxon>
        <taxon>Amphibia</taxon>
        <taxon>Batrachia</taxon>
        <taxon>Caudata</taxon>
        <taxon>Salamandroidea</taxon>
        <taxon>Salamandridae</taxon>
        <taxon>Pleurodelinae</taxon>
        <taxon>Pleurodeles</taxon>
    </lineage>
</organism>
<proteinExistence type="predicted"/>
<name>A0AAV7QPQ2_PLEWA</name>
<dbReference type="AlphaFoldDB" id="A0AAV7QPQ2"/>
<keyword evidence="3" id="KW-1185">Reference proteome</keyword>
<dbReference type="EMBL" id="JANPWB010000010">
    <property type="protein sequence ID" value="KAJ1140353.1"/>
    <property type="molecule type" value="Genomic_DNA"/>
</dbReference>